<evidence type="ECO:0000313" key="1">
    <source>
        <dbReference type="EMBL" id="GBN60011.1"/>
    </source>
</evidence>
<dbReference type="OrthoDB" id="7986506at2759"/>
<reference evidence="1 2" key="1">
    <citation type="journal article" date="2019" name="Sci. Rep.">
        <title>Orb-weaving spider Araneus ventricosus genome elucidates the spidroin gene catalogue.</title>
        <authorList>
            <person name="Kono N."/>
            <person name="Nakamura H."/>
            <person name="Ohtoshi R."/>
            <person name="Moran D.A.P."/>
            <person name="Shinohara A."/>
            <person name="Yoshida Y."/>
            <person name="Fujiwara M."/>
            <person name="Mori M."/>
            <person name="Tomita M."/>
            <person name="Arakawa K."/>
        </authorList>
    </citation>
    <scope>NUCLEOTIDE SEQUENCE [LARGE SCALE GENOMIC DNA]</scope>
</reference>
<accession>A0A4Y2Q9C0</accession>
<organism evidence="1 2">
    <name type="scientific">Araneus ventricosus</name>
    <name type="common">Orbweaver spider</name>
    <name type="synonym">Epeira ventricosa</name>
    <dbReference type="NCBI Taxonomy" id="182803"/>
    <lineage>
        <taxon>Eukaryota</taxon>
        <taxon>Metazoa</taxon>
        <taxon>Ecdysozoa</taxon>
        <taxon>Arthropoda</taxon>
        <taxon>Chelicerata</taxon>
        <taxon>Arachnida</taxon>
        <taxon>Araneae</taxon>
        <taxon>Araneomorphae</taxon>
        <taxon>Entelegynae</taxon>
        <taxon>Araneoidea</taxon>
        <taxon>Araneidae</taxon>
        <taxon>Araneus</taxon>
    </lineage>
</organism>
<dbReference type="EMBL" id="BGPR01013295">
    <property type="protein sequence ID" value="GBN60011.1"/>
    <property type="molecule type" value="Genomic_DNA"/>
</dbReference>
<comment type="caution">
    <text evidence="1">The sequence shown here is derived from an EMBL/GenBank/DDBJ whole genome shotgun (WGS) entry which is preliminary data.</text>
</comment>
<gene>
    <name evidence="1" type="ORF">AVEN_34897_1</name>
</gene>
<evidence type="ECO:0000313" key="2">
    <source>
        <dbReference type="Proteomes" id="UP000499080"/>
    </source>
</evidence>
<dbReference type="Proteomes" id="UP000499080">
    <property type="component" value="Unassembled WGS sequence"/>
</dbReference>
<dbReference type="AlphaFoldDB" id="A0A4Y2Q9C0"/>
<protein>
    <submittedName>
        <fullName evidence="1">Uncharacterized protein</fullName>
    </submittedName>
</protein>
<sequence length="236" mass="25701">MLLILLFRHESEVDRLESACVQAPVGLHVSLGPPAAADVGEVQWQFSAADRFYVGAGTCASSNCSPYTTNGMLQTGLKPVDTNRCVLSLHAMNCLYFDGRKDETKIQTGIFRKEHISLVAEPNSQCVGHVTPSSASAPDETTVIFQYITSQLKGEFDEVDVLGCDGTNTNNGWKGGILRKLEELTGKPMQWAVCLLHFIELPFRALFTHIDGTTSSPHSCTGLIVSKLPDCEKLVI</sequence>
<keyword evidence="2" id="KW-1185">Reference proteome</keyword>
<name>A0A4Y2Q9C0_ARAVE</name>
<proteinExistence type="predicted"/>